<proteinExistence type="predicted"/>
<organism evidence="1 2">
    <name type="scientific">Lactobacillus crispatus (strain ST1)</name>
    <dbReference type="NCBI Taxonomy" id="748671"/>
    <lineage>
        <taxon>Bacteria</taxon>
        <taxon>Bacillati</taxon>
        <taxon>Bacillota</taxon>
        <taxon>Bacilli</taxon>
        <taxon>Lactobacillales</taxon>
        <taxon>Lactobacillaceae</taxon>
        <taxon>Lactobacillus</taxon>
    </lineage>
</organism>
<reference key="2">
    <citation type="submission" date="2010-03" db="EMBL/GenBank/DDBJ databases">
        <title>Genome Sequence of Lactobacillus crispatus ST1.</title>
        <authorList>
            <person name="Ojala T."/>
            <person name="Kuparinen V."/>
            <person name="Koskinen J.P."/>
            <person name="Alatalo E."/>
            <person name="Holm L."/>
            <person name="Auvinen P."/>
            <person name="Edelman S."/>
            <person name="Westerlund-Wikstroem B."/>
            <person name="Korhonen T.K."/>
            <person name="Paulin L."/>
            <person name="Kankainen M."/>
        </authorList>
    </citation>
    <scope>NUCLEOTIDE SEQUENCE</scope>
    <source>
        <strain>ST1</strain>
    </source>
</reference>
<protein>
    <submittedName>
        <fullName evidence="1">Uncharacterized protein</fullName>
    </submittedName>
</protein>
<accession>D5GZG8</accession>
<dbReference type="AlphaFoldDB" id="D5GZG8"/>
<dbReference type="EMBL" id="FN692037">
    <property type="protein sequence ID" value="CBL51177.1"/>
    <property type="molecule type" value="Genomic_DNA"/>
</dbReference>
<sequence length="73" mass="8100">MTNNTKLVFNLLEKNASSERPTNITCDTNEILQQSGLSVANFNKAVNELREQGIIKTVLGNNIVADIELLRIN</sequence>
<reference evidence="1 2" key="1">
    <citation type="journal article" date="2010" name="J. Bacteriol.">
        <title>Genome sequence of Lactobacillus crispatus ST1.</title>
        <authorList>
            <person name="Ojala T."/>
            <person name="Kuparinen V."/>
            <person name="Koskinen J.P."/>
            <person name="Alatalo E."/>
            <person name="Holm L."/>
            <person name="Auvinen P."/>
            <person name="Edelman S."/>
            <person name="Westerlund-Wikstrom B."/>
            <person name="Korhonen T.K."/>
            <person name="Paulin L."/>
            <person name="Kankainen M."/>
        </authorList>
    </citation>
    <scope>NUCLEOTIDE SEQUENCE [LARGE SCALE GENOMIC DNA]</scope>
    <source>
        <strain evidence="1 2">ST1</strain>
    </source>
</reference>
<evidence type="ECO:0000313" key="1">
    <source>
        <dbReference type="EMBL" id="CBL51177.1"/>
    </source>
</evidence>
<evidence type="ECO:0000313" key="2">
    <source>
        <dbReference type="Proteomes" id="UP000002371"/>
    </source>
</evidence>
<dbReference type="RefSeq" id="WP_013086859.1">
    <property type="nucleotide sequence ID" value="NC_014106.1"/>
</dbReference>
<dbReference type="Proteomes" id="UP000002371">
    <property type="component" value="Chromosome"/>
</dbReference>
<gene>
    <name evidence="1" type="ordered locus">LCRIS_01730</name>
</gene>
<name>D5GZG8_LACCS</name>
<dbReference type="PATRIC" id="fig|748671.3.peg.1702"/>
<dbReference type="KEGG" id="lcr:LCRIS_01730"/>
<dbReference type="HOGENOM" id="CLU_2700029_0_0_9"/>